<keyword evidence="3" id="KW-1185">Reference proteome</keyword>
<evidence type="ECO:0000313" key="2">
    <source>
        <dbReference type="EMBL" id="KAF2747045.1"/>
    </source>
</evidence>
<sequence length="755" mass="86289">MGIQRPNAADHLGAHPFTITELLQCRQLGARPAKVPLRLHDPQAIANKSGHLLPLYRMYEYLIRYRSDLFSNEVIQFWNLNYAVKDIPNPADFDEKDKQRLAILCTLTHYLAKVLNEVKTFFTEPHSKDPETVPEWAVYRTHRLSVELTIPNLSYSRKWGYEPGRYCWDLFLEVNIQIQRLPPITDEWVKKGILSLRAMKQAGMPPQSNPGWNGAAPNQQMPNPLPLNNVSNSGQLPAYGIGVPSMGGLQPFGFWPSQLYIPPHQLQTSAPPQEGLLASESRNPHWSTTYRHFPRTSYTAPVGSKQKASGFNLGFRRGGGGGREVTIAPTWRNTLGQLRCMRPHILAMPSHPNSQLDNDATEGLFHGRVATAAATTGGSRDQSVPFSRYISSELSWVSSFQAYFVLLYPKISMIKRFFRNRSGVAANVNAVPVVYVARKPRDIIRLRAQLDRPGYTSQPIVPSAIRHRSTEYLGYYHILFLYRMYEYFMRDRRDEFFKAVAYFRMFNHRTKDIPNPKLLGEQDTEILAILCVLTHYLVELINFINEVKAEEASRGVPMDKWEPTRRPWNALQIPRGEYVEEQVPSWAAFPESYALQSPLYIPSPSMRWKGGNCGNEYPAKLDECCKYFLRVNIRIYPILEDYKDWIRWTAPNYGLPEIARDYQASSNASSQTWVARPPPLSSAAPPPYFPPAHSGMFYVNPIYYEPRHADWTKFPYEFYSQKRRNKGFRVGDLGPALKFESLRGGGGGGGFNFSF</sequence>
<dbReference type="Proteomes" id="UP000799440">
    <property type="component" value="Unassembled WGS sequence"/>
</dbReference>
<accession>A0A6A6V937</accession>
<evidence type="ECO:0000256" key="1">
    <source>
        <dbReference type="SAM" id="MobiDB-lite"/>
    </source>
</evidence>
<evidence type="ECO:0000313" key="3">
    <source>
        <dbReference type="Proteomes" id="UP000799440"/>
    </source>
</evidence>
<dbReference type="EMBL" id="MU006574">
    <property type="protein sequence ID" value="KAF2747045.1"/>
    <property type="molecule type" value="Genomic_DNA"/>
</dbReference>
<gene>
    <name evidence="2" type="ORF">M011DRAFT_458709</name>
</gene>
<feature type="compositionally biased region" description="Low complexity" evidence="1">
    <location>
        <begin position="217"/>
        <end position="229"/>
    </location>
</feature>
<reference evidence="2" key="1">
    <citation type="journal article" date="2020" name="Stud. Mycol.">
        <title>101 Dothideomycetes genomes: a test case for predicting lifestyles and emergence of pathogens.</title>
        <authorList>
            <person name="Haridas S."/>
            <person name="Albert R."/>
            <person name="Binder M."/>
            <person name="Bloem J."/>
            <person name="Labutti K."/>
            <person name="Salamov A."/>
            <person name="Andreopoulos B."/>
            <person name="Baker S."/>
            <person name="Barry K."/>
            <person name="Bills G."/>
            <person name="Bluhm B."/>
            <person name="Cannon C."/>
            <person name="Castanera R."/>
            <person name="Culley D."/>
            <person name="Daum C."/>
            <person name="Ezra D."/>
            <person name="Gonzalez J."/>
            <person name="Henrissat B."/>
            <person name="Kuo A."/>
            <person name="Liang C."/>
            <person name="Lipzen A."/>
            <person name="Lutzoni F."/>
            <person name="Magnuson J."/>
            <person name="Mondo S."/>
            <person name="Nolan M."/>
            <person name="Ohm R."/>
            <person name="Pangilinan J."/>
            <person name="Park H.-J."/>
            <person name="Ramirez L."/>
            <person name="Alfaro M."/>
            <person name="Sun H."/>
            <person name="Tritt A."/>
            <person name="Yoshinaga Y."/>
            <person name="Zwiers L.-H."/>
            <person name="Turgeon B."/>
            <person name="Goodwin S."/>
            <person name="Spatafora J."/>
            <person name="Crous P."/>
            <person name="Grigoriev I."/>
        </authorList>
    </citation>
    <scope>NUCLEOTIDE SEQUENCE</scope>
    <source>
        <strain evidence="2">CBS 119925</strain>
    </source>
</reference>
<proteinExistence type="predicted"/>
<feature type="region of interest" description="Disordered" evidence="1">
    <location>
        <begin position="204"/>
        <end position="229"/>
    </location>
</feature>
<name>A0A6A6V937_9PLEO</name>
<organism evidence="2 3">
    <name type="scientific">Sporormia fimetaria CBS 119925</name>
    <dbReference type="NCBI Taxonomy" id="1340428"/>
    <lineage>
        <taxon>Eukaryota</taxon>
        <taxon>Fungi</taxon>
        <taxon>Dikarya</taxon>
        <taxon>Ascomycota</taxon>
        <taxon>Pezizomycotina</taxon>
        <taxon>Dothideomycetes</taxon>
        <taxon>Pleosporomycetidae</taxon>
        <taxon>Pleosporales</taxon>
        <taxon>Sporormiaceae</taxon>
        <taxon>Sporormia</taxon>
    </lineage>
</organism>
<dbReference type="AlphaFoldDB" id="A0A6A6V937"/>
<protein>
    <submittedName>
        <fullName evidence="2">Uncharacterized protein</fullName>
    </submittedName>
</protein>